<dbReference type="InterPro" id="IPR001584">
    <property type="entry name" value="Integrase_cat-core"/>
</dbReference>
<evidence type="ECO:0000256" key="1">
    <source>
        <dbReference type="ARBA" id="ARBA00022670"/>
    </source>
</evidence>
<dbReference type="PROSITE" id="PS50994">
    <property type="entry name" value="INTEGRASE"/>
    <property type="match status" value="1"/>
</dbReference>
<dbReference type="GO" id="GO:0008233">
    <property type="term" value="F:peptidase activity"/>
    <property type="evidence" value="ECO:0007669"/>
    <property type="project" value="UniProtKB-KW"/>
</dbReference>
<sequence>MVISWLIHSVEKEIAERNKSISMYFSQLQKFWDEYSNSLELEENNVVVIQNFLQTQCIMQFLMELNEAYSTVRGNILMINHFPKLDTVLQILLQEEKQREMSNPVHVLSDATALYTNSGGFNARGKDLHQEVVDFIMRCKFAANVREKTFTEDQFAKLVHFLDKVSKDDNGASTSQALMAGIILNSQSPIVSQAWILDNGATDHITPFLSSFQSYKQLPHLAYIIIPNGCKVPIKHIGSVVIGHSIILHNALHIPDFHYNLISVQKLTSDLKAQIIFTDHSCILQGHSQKAPLFASFSCHNLLASSTSTNAPSVNSSIDNKCKDMSVEESLLWHCRLGHLPFDRIAHIHSIPVVNKKTSYVGQICPQGQGKQYRNTFTSSQSHPAFVFDLIHVDTWGPYKDAIYNGYKYCLTIVDDHTRITWTHLLVNKSNAFTVLKSFLAYVKTHFNAAVKVIRSDNAAEFAGIFAQTFYATQGILHQTSCVHTPQKNGVVERRNIKSFAHINIRTLFNPENSLISYHLIMYIKAS</sequence>
<evidence type="ECO:0000313" key="4">
    <source>
        <dbReference type="Proteomes" id="UP001454036"/>
    </source>
</evidence>
<dbReference type="InterPro" id="IPR036397">
    <property type="entry name" value="RNaseH_sf"/>
</dbReference>
<organism evidence="3 4">
    <name type="scientific">Lithospermum erythrorhizon</name>
    <name type="common">Purple gromwell</name>
    <name type="synonym">Lithospermum officinale var. erythrorhizon</name>
    <dbReference type="NCBI Taxonomy" id="34254"/>
    <lineage>
        <taxon>Eukaryota</taxon>
        <taxon>Viridiplantae</taxon>
        <taxon>Streptophyta</taxon>
        <taxon>Embryophyta</taxon>
        <taxon>Tracheophyta</taxon>
        <taxon>Spermatophyta</taxon>
        <taxon>Magnoliopsida</taxon>
        <taxon>eudicotyledons</taxon>
        <taxon>Gunneridae</taxon>
        <taxon>Pentapetalae</taxon>
        <taxon>asterids</taxon>
        <taxon>lamiids</taxon>
        <taxon>Boraginales</taxon>
        <taxon>Boraginaceae</taxon>
        <taxon>Boraginoideae</taxon>
        <taxon>Lithospermeae</taxon>
        <taxon>Lithospermum</taxon>
    </lineage>
</organism>
<evidence type="ECO:0000259" key="2">
    <source>
        <dbReference type="PROSITE" id="PS50994"/>
    </source>
</evidence>
<name>A0AAV3PFE2_LITER</name>
<dbReference type="InterPro" id="IPR012337">
    <property type="entry name" value="RNaseH-like_sf"/>
</dbReference>
<keyword evidence="1" id="KW-0645">Protease</keyword>
<dbReference type="AlphaFoldDB" id="A0AAV3PFE2"/>
<dbReference type="PANTHER" id="PTHR42648">
    <property type="entry name" value="TRANSPOSASE, PUTATIVE-RELATED"/>
    <property type="match status" value="1"/>
</dbReference>
<dbReference type="EMBL" id="BAABME010017253">
    <property type="protein sequence ID" value="GAA0149391.1"/>
    <property type="molecule type" value="Genomic_DNA"/>
</dbReference>
<dbReference type="GO" id="GO:0006508">
    <property type="term" value="P:proteolysis"/>
    <property type="evidence" value="ECO:0007669"/>
    <property type="project" value="UniProtKB-KW"/>
</dbReference>
<dbReference type="Pfam" id="PF00665">
    <property type="entry name" value="rve"/>
    <property type="match status" value="1"/>
</dbReference>
<proteinExistence type="predicted"/>
<dbReference type="InterPro" id="IPR039537">
    <property type="entry name" value="Retrotran_Ty1/copia-like"/>
</dbReference>
<accession>A0AAV3PFE2</accession>
<keyword evidence="1" id="KW-0378">Hydrolase</keyword>
<feature type="domain" description="Integrase catalytic" evidence="2">
    <location>
        <begin position="380"/>
        <end position="527"/>
    </location>
</feature>
<dbReference type="Pfam" id="PF22936">
    <property type="entry name" value="Pol_BBD"/>
    <property type="match status" value="1"/>
</dbReference>
<protein>
    <recommendedName>
        <fullName evidence="2">Integrase catalytic domain-containing protein</fullName>
    </recommendedName>
</protein>
<evidence type="ECO:0000313" key="3">
    <source>
        <dbReference type="EMBL" id="GAA0149391.1"/>
    </source>
</evidence>
<keyword evidence="4" id="KW-1185">Reference proteome</keyword>
<dbReference type="Proteomes" id="UP001454036">
    <property type="component" value="Unassembled WGS sequence"/>
</dbReference>
<dbReference type="GO" id="GO:0015074">
    <property type="term" value="P:DNA integration"/>
    <property type="evidence" value="ECO:0007669"/>
    <property type="project" value="InterPro"/>
</dbReference>
<dbReference type="InterPro" id="IPR054722">
    <property type="entry name" value="PolX-like_BBD"/>
</dbReference>
<dbReference type="GO" id="GO:0003676">
    <property type="term" value="F:nucleic acid binding"/>
    <property type="evidence" value="ECO:0007669"/>
    <property type="project" value="InterPro"/>
</dbReference>
<reference evidence="3 4" key="1">
    <citation type="submission" date="2024-01" db="EMBL/GenBank/DDBJ databases">
        <title>The complete chloroplast genome sequence of Lithospermum erythrorhizon: insights into the phylogenetic relationship among Boraginaceae species and the maternal lineages of purple gromwells.</title>
        <authorList>
            <person name="Okada T."/>
            <person name="Watanabe K."/>
        </authorList>
    </citation>
    <scope>NUCLEOTIDE SEQUENCE [LARGE SCALE GENOMIC DNA]</scope>
</reference>
<dbReference type="PANTHER" id="PTHR42648:SF31">
    <property type="entry name" value="RNA-DIRECTED DNA POLYMERASE"/>
    <property type="match status" value="1"/>
</dbReference>
<comment type="caution">
    <text evidence="3">The sequence shown here is derived from an EMBL/GenBank/DDBJ whole genome shotgun (WGS) entry which is preliminary data.</text>
</comment>
<dbReference type="SUPFAM" id="SSF53098">
    <property type="entry name" value="Ribonuclease H-like"/>
    <property type="match status" value="1"/>
</dbReference>
<gene>
    <name evidence="3" type="ORF">LIER_36924</name>
</gene>
<dbReference type="Gene3D" id="3.30.420.10">
    <property type="entry name" value="Ribonuclease H-like superfamily/Ribonuclease H"/>
    <property type="match status" value="1"/>
</dbReference>